<feature type="domain" description="N-acetyltransferase" evidence="1">
    <location>
        <begin position="16"/>
        <end position="172"/>
    </location>
</feature>
<dbReference type="InterPro" id="IPR016181">
    <property type="entry name" value="Acyl_CoA_acyltransferase"/>
</dbReference>
<reference evidence="2 3" key="1">
    <citation type="submission" date="2024-08" db="EMBL/GenBank/DDBJ databases">
        <authorList>
            <person name="Ishaq N."/>
        </authorList>
    </citation>
    <scope>NUCLEOTIDE SEQUENCE [LARGE SCALE GENOMIC DNA]</scope>
    <source>
        <strain evidence="2 3">JCM 30400</strain>
    </source>
</reference>
<name>A0ABV4NQM6_9GAMM</name>
<evidence type="ECO:0000313" key="3">
    <source>
        <dbReference type="Proteomes" id="UP001569414"/>
    </source>
</evidence>
<dbReference type="RefSeq" id="WP_371844101.1">
    <property type="nucleotide sequence ID" value="NZ_JBGMEL010000013.1"/>
</dbReference>
<accession>A0ABV4NQM6</accession>
<sequence>MLLENRHNFPFKIQEIPNEDQEAFISIFTHPMVRRFCTNIGNSESLAAKKFKSRALNLTQAEKEDPIGLSNKEKIYGIYTDSQQLIGFFSIRKSRPEFLGKLHGDHPPQIISSLENWLELSIFMGPNSLGRGLGIKAAGLALLQMVSQVPGAEGVLFTIKANNKPSLKMAYRLFDIVDSLEQYQMPSSRAYKSNLNKSELEALGNEDLGLVTIIMPKSEFSRVENHLRKYLKLPKTPFEKSSGDPQLKANLF</sequence>
<protein>
    <submittedName>
        <fullName evidence="2">GNAT family N-acetyltransferase</fullName>
    </submittedName>
</protein>
<evidence type="ECO:0000313" key="2">
    <source>
        <dbReference type="EMBL" id="MFA0791615.1"/>
    </source>
</evidence>
<dbReference type="Proteomes" id="UP001569414">
    <property type="component" value="Unassembled WGS sequence"/>
</dbReference>
<dbReference type="Pfam" id="PF13302">
    <property type="entry name" value="Acetyltransf_3"/>
    <property type="match status" value="1"/>
</dbReference>
<evidence type="ECO:0000259" key="1">
    <source>
        <dbReference type="Pfam" id="PF13302"/>
    </source>
</evidence>
<comment type="caution">
    <text evidence="2">The sequence shown here is derived from an EMBL/GenBank/DDBJ whole genome shotgun (WGS) entry which is preliminary data.</text>
</comment>
<dbReference type="SUPFAM" id="SSF55729">
    <property type="entry name" value="Acyl-CoA N-acyltransferases (Nat)"/>
    <property type="match status" value="1"/>
</dbReference>
<dbReference type="EMBL" id="JBGMEL010000013">
    <property type="protein sequence ID" value="MFA0791615.1"/>
    <property type="molecule type" value="Genomic_DNA"/>
</dbReference>
<organism evidence="2 3">
    <name type="scientific">Microbulbifer echini</name>
    <dbReference type="NCBI Taxonomy" id="1529067"/>
    <lineage>
        <taxon>Bacteria</taxon>
        <taxon>Pseudomonadati</taxon>
        <taxon>Pseudomonadota</taxon>
        <taxon>Gammaproteobacteria</taxon>
        <taxon>Cellvibrionales</taxon>
        <taxon>Microbulbiferaceae</taxon>
        <taxon>Microbulbifer</taxon>
    </lineage>
</organism>
<dbReference type="InterPro" id="IPR000182">
    <property type="entry name" value="GNAT_dom"/>
</dbReference>
<proteinExistence type="predicted"/>
<gene>
    <name evidence="2" type="ORF">ACCI51_13735</name>
</gene>
<dbReference type="Gene3D" id="3.40.630.30">
    <property type="match status" value="1"/>
</dbReference>
<keyword evidence="3" id="KW-1185">Reference proteome</keyword>